<name>A0AAP0RR70_LIQFO</name>
<dbReference type="Proteomes" id="UP001415857">
    <property type="component" value="Unassembled WGS sequence"/>
</dbReference>
<evidence type="ECO:0000313" key="3">
    <source>
        <dbReference type="Proteomes" id="UP001415857"/>
    </source>
</evidence>
<dbReference type="AlphaFoldDB" id="A0AAP0RR70"/>
<keyword evidence="3" id="KW-1185">Reference proteome</keyword>
<evidence type="ECO:0000313" key="2">
    <source>
        <dbReference type="EMBL" id="KAK9280366.1"/>
    </source>
</evidence>
<dbReference type="PROSITE" id="PS50967">
    <property type="entry name" value="HRDC"/>
    <property type="match status" value="1"/>
</dbReference>
<dbReference type="InterPro" id="IPR010997">
    <property type="entry name" value="HRDC-like_sf"/>
</dbReference>
<proteinExistence type="predicted"/>
<dbReference type="InterPro" id="IPR044876">
    <property type="entry name" value="HRDC_dom_sf"/>
</dbReference>
<dbReference type="GO" id="GO:0003676">
    <property type="term" value="F:nucleic acid binding"/>
    <property type="evidence" value="ECO:0007669"/>
    <property type="project" value="InterPro"/>
</dbReference>
<organism evidence="2 3">
    <name type="scientific">Liquidambar formosana</name>
    <name type="common">Formosan gum</name>
    <dbReference type="NCBI Taxonomy" id="63359"/>
    <lineage>
        <taxon>Eukaryota</taxon>
        <taxon>Viridiplantae</taxon>
        <taxon>Streptophyta</taxon>
        <taxon>Embryophyta</taxon>
        <taxon>Tracheophyta</taxon>
        <taxon>Spermatophyta</taxon>
        <taxon>Magnoliopsida</taxon>
        <taxon>eudicotyledons</taxon>
        <taxon>Gunneridae</taxon>
        <taxon>Pentapetalae</taxon>
        <taxon>Saxifragales</taxon>
        <taxon>Altingiaceae</taxon>
        <taxon>Liquidambar</taxon>
    </lineage>
</organism>
<dbReference type="GO" id="GO:0000166">
    <property type="term" value="F:nucleotide binding"/>
    <property type="evidence" value="ECO:0007669"/>
    <property type="project" value="InterPro"/>
</dbReference>
<accession>A0AAP0RR70</accession>
<dbReference type="SUPFAM" id="SSF47819">
    <property type="entry name" value="HRDC-like"/>
    <property type="match status" value="1"/>
</dbReference>
<dbReference type="Gene3D" id="1.10.150.80">
    <property type="entry name" value="HRDC domain"/>
    <property type="match status" value="1"/>
</dbReference>
<dbReference type="Pfam" id="PF00570">
    <property type="entry name" value="HRDC"/>
    <property type="match status" value="1"/>
</dbReference>
<dbReference type="InterPro" id="IPR002121">
    <property type="entry name" value="HRDC_dom"/>
</dbReference>
<evidence type="ECO:0000259" key="1">
    <source>
        <dbReference type="PROSITE" id="PS50967"/>
    </source>
</evidence>
<protein>
    <recommendedName>
        <fullName evidence="1">HRDC domain-containing protein</fullName>
    </recommendedName>
</protein>
<gene>
    <name evidence="2" type="ORF">L1049_014055</name>
</gene>
<dbReference type="InterPro" id="IPR029491">
    <property type="entry name" value="Helicase_HTH"/>
</dbReference>
<reference evidence="2 3" key="1">
    <citation type="journal article" date="2024" name="Plant J.">
        <title>Genome sequences and population genomics reveal climatic adaptation and genomic divergence between two closely related sweetgum species.</title>
        <authorList>
            <person name="Xu W.Q."/>
            <person name="Ren C.Q."/>
            <person name="Zhang X.Y."/>
            <person name="Comes H.P."/>
            <person name="Liu X.H."/>
            <person name="Li Y.G."/>
            <person name="Kettle C.J."/>
            <person name="Jalonen R."/>
            <person name="Gaisberger H."/>
            <person name="Ma Y.Z."/>
            <person name="Qiu Y.X."/>
        </authorList>
    </citation>
    <scope>NUCLEOTIDE SEQUENCE [LARGE SCALE GENOMIC DNA]</scope>
    <source>
        <strain evidence="2">Hangzhou</strain>
    </source>
</reference>
<feature type="domain" description="HRDC" evidence="1">
    <location>
        <begin position="1"/>
        <end position="72"/>
    </location>
</feature>
<dbReference type="EMBL" id="JBBPBK010000008">
    <property type="protein sequence ID" value="KAK9280366.1"/>
    <property type="molecule type" value="Genomic_DNA"/>
</dbReference>
<dbReference type="Pfam" id="PF14493">
    <property type="entry name" value="HTH_40"/>
    <property type="match status" value="1"/>
</dbReference>
<sequence length="358" mass="39887">MLLEERMKLARGTGTAPYAICGDQTVKKIALTRPSTKARLANIDGVNQNLVATHGDHFLQTIRRLSQGLNLSLDGDGSIRTTITGKVYPVPNQQRKFTPAKFEAWKMWHEGLSVHKIANFPGRSAPIKEQTVLEYLLEAAQEGFAIDWTRLCDEAGMTHEMFSEIQGAISKVGSKDKLKPIKDELPEYVSYTHIKACLTMQECGVPTEIIPPSGPHTWKADELNRASESRPGSIQACCIVETSVENTVAYCCLETNDKSDSVPFTLGPAAELPLVHDDNLLFSSKRQRIDRPEEESSVTLEATEMSILNWLKNYSDGVPVSDILEHFNGSREECVVDLLTCLEGEFLIFKKNNLYLLM</sequence>
<comment type="caution">
    <text evidence="2">The sequence shown here is derived from an EMBL/GenBank/DDBJ whole genome shotgun (WGS) entry which is preliminary data.</text>
</comment>